<gene>
    <name evidence="1" type="primary">X975_17069</name>
    <name evidence="1" type="ORF">TNCV_3088441</name>
</gene>
<dbReference type="PANTHER" id="PTHR47326">
    <property type="entry name" value="TRANSPOSABLE ELEMENT TC3 TRANSPOSASE-LIKE PROTEIN"/>
    <property type="match status" value="1"/>
</dbReference>
<protein>
    <recommendedName>
        <fullName evidence="3">Transposase</fullName>
    </recommendedName>
</protein>
<evidence type="ECO:0000313" key="1">
    <source>
        <dbReference type="EMBL" id="GFX94615.1"/>
    </source>
</evidence>
<dbReference type="Proteomes" id="UP000887159">
    <property type="component" value="Unassembled WGS sequence"/>
</dbReference>
<dbReference type="EMBL" id="BMAU01021178">
    <property type="protein sequence ID" value="GFX94615.1"/>
    <property type="molecule type" value="Genomic_DNA"/>
</dbReference>
<evidence type="ECO:0000313" key="2">
    <source>
        <dbReference type="Proteomes" id="UP000887159"/>
    </source>
</evidence>
<dbReference type="InterPro" id="IPR036397">
    <property type="entry name" value="RNaseH_sf"/>
</dbReference>
<dbReference type="Gene3D" id="3.30.420.10">
    <property type="entry name" value="Ribonuclease H-like superfamily/Ribonuclease H"/>
    <property type="match status" value="1"/>
</dbReference>
<dbReference type="AlphaFoldDB" id="A0A8X6RI59"/>
<dbReference type="PANTHER" id="PTHR47326:SF1">
    <property type="entry name" value="HTH PSQ-TYPE DOMAIN-CONTAINING PROTEIN"/>
    <property type="match status" value="1"/>
</dbReference>
<name>A0A8X6RI59_TRICX</name>
<dbReference type="GO" id="GO:0003676">
    <property type="term" value="F:nucleic acid binding"/>
    <property type="evidence" value="ECO:0007669"/>
    <property type="project" value="InterPro"/>
</dbReference>
<evidence type="ECO:0008006" key="3">
    <source>
        <dbReference type="Google" id="ProtNLM"/>
    </source>
</evidence>
<accession>A0A8X6RI59</accession>
<organism evidence="1 2">
    <name type="scientific">Trichonephila clavipes</name>
    <name type="common">Golden silk orbweaver</name>
    <name type="synonym">Nephila clavipes</name>
    <dbReference type="NCBI Taxonomy" id="2585209"/>
    <lineage>
        <taxon>Eukaryota</taxon>
        <taxon>Metazoa</taxon>
        <taxon>Ecdysozoa</taxon>
        <taxon>Arthropoda</taxon>
        <taxon>Chelicerata</taxon>
        <taxon>Arachnida</taxon>
        <taxon>Araneae</taxon>
        <taxon>Araneomorphae</taxon>
        <taxon>Entelegynae</taxon>
        <taxon>Araneoidea</taxon>
        <taxon>Nephilidae</taxon>
        <taxon>Trichonephila</taxon>
    </lineage>
</organism>
<reference evidence="1" key="1">
    <citation type="submission" date="2020-08" db="EMBL/GenBank/DDBJ databases">
        <title>Multicomponent nature underlies the extraordinary mechanical properties of spider dragline silk.</title>
        <authorList>
            <person name="Kono N."/>
            <person name="Nakamura H."/>
            <person name="Mori M."/>
            <person name="Yoshida Y."/>
            <person name="Ohtoshi R."/>
            <person name="Malay A.D."/>
            <person name="Moran D.A.P."/>
            <person name="Tomita M."/>
            <person name="Numata K."/>
            <person name="Arakawa K."/>
        </authorList>
    </citation>
    <scope>NUCLEOTIDE SEQUENCE</scope>
</reference>
<sequence length="166" mass="19522">MAEDDDWMSNLLWTDEAHFTLRGSVNTHNCRIWATKNPRTVVETPLHDEKVTEMRDSGFVTATVTGERYADMLQNRIIPSLTDKHLLERTIFMQDGAPPHISRRVKDLLRRSFGDDHVLSHHFHHAWPPSSPDLSPCDYWLWVYLKSQVYRDRPTSLRMLKDNIRL</sequence>
<keyword evidence="2" id="KW-1185">Reference proteome</keyword>
<proteinExistence type="predicted"/>
<comment type="caution">
    <text evidence="1">The sequence shown here is derived from an EMBL/GenBank/DDBJ whole genome shotgun (WGS) entry which is preliminary data.</text>
</comment>